<feature type="compositionally biased region" description="Polar residues" evidence="1">
    <location>
        <begin position="189"/>
        <end position="204"/>
    </location>
</feature>
<keyword evidence="3" id="KW-1185">Reference proteome</keyword>
<feature type="region of interest" description="Disordered" evidence="1">
    <location>
        <begin position="187"/>
        <end position="293"/>
    </location>
</feature>
<feature type="compositionally biased region" description="Basic residues" evidence="1">
    <location>
        <begin position="232"/>
        <end position="243"/>
    </location>
</feature>
<accession>A0A3R7MY55</accession>
<dbReference type="Proteomes" id="UP000283509">
    <property type="component" value="Unassembled WGS sequence"/>
</dbReference>
<feature type="region of interest" description="Disordered" evidence="1">
    <location>
        <begin position="962"/>
        <end position="990"/>
    </location>
</feature>
<feature type="compositionally biased region" description="Basic residues" evidence="1">
    <location>
        <begin position="1"/>
        <end position="10"/>
    </location>
</feature>
<feature type="compositionally biased region" description="Polar residues" evidence="1">
    <location>
        <begin position="363"/>
        <end position="375"/>
    </location>
</feature>
<organism evidence="2 3">
    <name type="scientific">Penaeus vannamei</name>
    <name type="common">Whiteleg shrimp</name>
    <name type="synonym">Litopenaeus vannamei</name>
    <dbReference type="NCBI Taxonomy" id="6689"/>
    <lineage>
        <taxon>Eukaryota</taxon>
        <taxon>Metazoa</taxon>
        <taxon>Ecdysozoa</taxon>
        <taxon>Arthropoda</taxon>
        <taxon>Crustacea</taxon>
        <taxon>Multicrustacea</taxon>
        <taxon>Malacostraca</taxon>
        <taxon>Eumalacostraca</taxon>
        <taxon>Eucarida</taxon>
        <taxon>Decapoda</taxon>
        <taxon>Dendrobranchiata</taxon>
        <taxon>Penaeoidea</taxon>
        <taxon>Penaeidae</taxon>
        <taxon>Penaeus</taxon>
    </lineage>
</organism>
<feature type="compositionally biased region" description="Basic residues" evidence="1">
    <location>
        <begin position="502"/>
        <end position="518"/>
    </location>
</feature>
<dbReference type="AlphaFoldDB" id="A0A3R7MY55"/>
<reference evidence="2 3" key="1">
    <citation type="submission" date="2018-04" db="EMBL/GenBank/DDBJ databases">
        <authorList>
            <person name="Zhang X."/>
            <person name="Yuan J."/>
            <person name="Li F."/>
            <person name="Xiang J."/>
        </authorList>
    </citation>
    <scope>NUCLEOTIDE SEQUENCE [LARGE SCALE GENOMIC DNA]</scope>
    <source>
        <tissue evidence="2">Muscle</tissue>
    </source>
</reference>
<feature type="compositionally biased region" description="Polar residues" evidence="1">
    <location>
        <begin position="342"/>
        <end position="356"/>
    </location>
</feature>
<feature type="compositionally biased region" description="Basic and acidic residues" evidence="1">
    <location>
        <begin position="220"/>
        <end position="229"/>
    </location>
</feature>
<dbReference type="OrthoDB" id="6367369at2759"/>
<feature type="compositionally biased region" description="Acidic residues" evidence="1">
    <location>
        <begin position="479"/>
        <end position="489"/>
    </location>
</feature>
<feature type="compositionally biased region" description="Basic residues" evidence="1">
    <location>
        <begin position="209"/>
        <end position="219"/>
    </location>
</feature>
<evidence type="ECO:0000313" key="2">
    <source>
        <dbReference type="EMBL" id="ROT72515.1"/>
    </source>
</evidence>
<feature type="region of interest" description="Disordered" evidence="1">
    <location>
        <begin position="130"/>
        <end position="168"/>
    </location>
</feature>
<feature type="region of interest" description="Disordered" evidence="1">
    <location>
        <begin position="308"/>
        <end position="521"/>
    </location>
</feature>
<gene>
    <name evidence="2" type="ORF">C7M84_009103</name>
</gene>
<feature type="region of interest" description="Disordered" evidence="1">
    <location>
        <begin position="688"/>
        <end position="716"/>
    </location>
</feature>
<name>A0A3R7MY55_PENVA</name>
<comment type="caution">
    <text evidence="2">The sequence shown here is derived from an EMBL/GenBank/DDBJ whole genome shotgun (WGS) entry which is preliminary data.</text>
</comment>
<feature type="region of interest" description="Disordered" evidence="1">
    <location>
        <begin position="1"/>
        <end position="57"/>
    </location>
</feature>
<reference evidence="2 3" key="2">
    <citation type="submission" date="2019-01" db="EMBL/GenBank/DDBJ databases">
        <title>The decoding of complex shrimp genome reveals the adaptation for benthos swimmer, frequently molting mechanism and breeding impact on genome.</title>
        <authorList>
            <person name="Sun Y."/>
            <person name="Gao Y."/>
            <person name="Yu Y."/>
        </authorList>
    </citation>
    <scope>NUCLEOTIDE SEQUENCE [LARGE SCALE GENOMIC DNA]</scope>
    <source>
        <tissue evidence="2">Muscle</tissue>
    </source>
</reference>
<protein>
    <submittedName>
        <fullName evidence="2">Uncharacterized protein</fullName>
    </submittedName>
</protein>
<evidence type="ECO:0000313" key="3">
    <source>
        <dbReference type="Proteomes" id="UP000283509"/>
    </source>
</evidence>
<dbReference type="EMBL" id="QCYY01002141">
    <property type="protein sequence ID" value="ROT72515.1"/>
    <property type="molecule type" value="Genomic_DNA"/>
</dbReference>
<feature type="compositionally biased region" description="Polar residues" evidence="1">
    <location>
        <begin position="688"/>
        <end position="708"/>
    </location>
</feature>
<evidence type="ECO:0000256" key="1">
    <source>
        <dbReference type="SAM" id="MobiDB-lite"/>
    </source>
</evidence>
<feature type="compositionally biased region" description="Acidic residues" evidence="1">
    <location>
        <begin position="397"/>
        <end position="421"/>
    </location>
</feature>
<proteinExistence type="predicted"/>
<feature type="region of interest" description="Disordered" evidence="1">
    <location>
        <begin position="636"/>
        <end position="656"/>
    </location>
</feature>
<sequence length="990" mass="109488">MDQQRYKRRGLQFTSATDSRALRAIQHRESQRSRRENAITQRRQIGSLEDSVDEGRPQRNMSFSILEEMPKKKSLEELGRERYQQLLKWKEEKRKRLEKERKVRKPSFKTGIFQPDTPKYLVSMDDGELSQTLNKTPGRPTPFKFLVRSSKKSGETPGTSAQKPLRFCTGVTPGVSTYRRLPTFGMGTTPDQSLQRAGRQNSEVGSAKPAHRTRAALKAGRKERNEIAARKGPLRGRPSKLRSKQTEAEELGVKPLPRTPQALQRPRFSKAITHVADTRDAQEPSSFAPSDFTFEFNVQRALSLIRSCTENDASEDHNEPSPPKRRRSRRSSQYSKKEEDVQNPQQEEITKGSPQSLPHVECVSQQESDDSSTGTYVVGDQCIADSETLQQSGCESADGDVEADLQEELEASVAEEEEEAQEEQKAEEPMSEEETQDQIPPGDDVDSSRNTVEAEEPQVKEALTLEAEENVEGECKTMEEEDCALEDNEPSSLHLSPEKTTHTRRKSKAKTPARRSTRRSIACCGEGITPTLSRLRPRTPCSRSTRRSLSAHCDSPVERVYTPLRQASSRRRSTRRSVGSALKLKNISEAPITDIPKFSLPCESNAEGEDREILEEEGVMEPLENLTEVCGEDDAMAESTEDATATKVTAAEDKPEFATPNQVAFKKSQKTPSSEKASELATPIQVATGMSQTTPSEKATDSLINATPRSHGRRSKVSWMVEGSPWINTARRSSQKKRRSGVPPDILSLFHDIPTDGSPLPAHLTPEGMRTKDLGASPVTAVYNSPMGAGNASVLEDQTCTNLLALLEPTVTTEHVDSPDIDVWGEDSPAVATAPANDVHCTPVTSKQTSILGSANQNMLLINAASPKLQYPAEETKREAQEEKCFSPLPQAAESKEVAAHGILSETNTLSKGSSGRNKSRRSVMFAVQEDQENLGSPHFRFPGTPVRASSRVSMGLFSKVDTNTDTFPTQGEDLMGFDSPQSEKKTARE</sequence>
<feature type="compositionally biased region" description="Basic and acidic residues" evidence="1">
    <location>
        <begin position="26"/>
        <end position="37"/>
    </location>
</feature>